<feature type="transmembrane region" description="Helical" evidence="7">
    <location>
        <begin position="87"/>
        <end position="111"/>
    </location>
</feature>
<evidence type="ECO:0000256" key="4">
    <source>
        <dbReference type="ARBA" id="ARBA00022989"/>
    </source>
</evidence>
<keyword evidence="5 7" id="KW-0472">Membrane</keyword>
<dbReference type="GO" id="GO:0005886">
    <property type="term" value="C:plasma membrane"/>
    <property type="evidence" value="ECO:0007669"/>
    <property type="project" value="TreeGrafter"/>
</dbReference>
<comment type="subcellular location">
    <subcellularLocation>
        <location evidence="1">Membrane</location>
        <topology evidence="1">Multi-pass membrane protein</topology>
    </subcellularLocation>
</comment>
<feature type="compositionally biased region" description="Low complexity" evidence="6">
    <location>
        <begin position="15"/>
        <end position="33"/>
    </location>
</feature>
<dbReference type="AlphaFoldDB" id="A0A4R8W5J8"/>
<evidence type="ECO:0000256" key="6">
    <source>
        <dbReference type="SAM" id="MobiDB-lite"/>
    </source>
</evidence>
<evidence type="ECO:0000313" key="10">
    <source>
        <dbReference type="Proteomes" id="UP000297643"/>
    </source>
</evidence>
<dbReference type="EMBL" id="SOFM01000043">
    <property type="protein sequence ID" value="TFC01242.1"/>
    <property type="molecule type" value="Genomic_DNA"/>
</dbReference>
<evidence type="ECO:0000313" key="9">
    <source>
        <dbReference type="EMBL" id="TFC01242.1"/>
    </source>
</evidence>
<evidence type="ECO:0000256" key="3">
    <source>
        <dbReference type="ARBA" id="ARBA00022692"/>
    </source>
</evidence>
<keyword evidence="10" id="KW-1185">Reference proteome</keyword>
<dbReference type="InterPro" id="IPR051401">
    <property type="entry name" value="GtrA_CellWall_Glycosyl"/>
</dbReference>
<evidence type="ECO:0000256" key="5">
    <source>
        <dbReference type="ARBA" id="ARBA00023136"/>
    </source>
</evidence>
<evidence type="ECO:0000259" key="8">
    <source>
        <dbReference type="Pfam" id="PF04138"/>
    </source>
</evidence>
<accession>A0A4R8W5J8</accession>
<dbReference type="GO" id="GO:0000271">
    <property type="term" value="P:polysaccharide biosynthetic process"/>
    <property type="evidence" value="ECO:0007669"/>
    <property type="project" value="InterPro"/>
</dbReference>
<evidence type="ECO:0000256" key="2">
    <source>
        <dbReference type="ARBA" id="ARBA00009399"/>
    </source>
</evidence>
<sequence length="184" mass="20334">MSSMAPWMPLPSAIRSFPRTRSSTRSSRRNSPSDVHASGNTLDDGATERSPFGRLIRHSASRYLFAGGLAFLVDVGILALLRNILEWPLWLATGVAFVVSFFFTYTIQRLFSFESTAAHGGALFRYAVLVGFNTVAVVIIVTAINPTPIGWLGGKVIATVMSTVWNYFAYRYWVFADSHSTTKD</sequence>
<dbReference type="InterPro" id="IPR007267">
    <property type="entry name" value="GtrA_DPMS_TM"/>
</dbReference>
<dbReference type="Proteomes" id="UP000297643">
    <property type="component" value="Unassembled WGS sequence"/>
</dbReference>
<evidence type="ECO:0000256" key="1">
    <source>
        <dbReference type="ARBA" id="ARBA00004141"/>
    </source>
</evidence>
<name>A0A4R8W5J8_9MICO</name>
<comment type="similarity">
    <text evidence="2">Belongs to the GtrA family.</text>
</comment>
<feature type="transmembrane region" description="Helical" evidence="7">
    <location>
        <begin position="150"/>
        <end position="170"/>
    </location>
</feature>
<evidence type="ECO:0000256" key="7">
    <source>
        <dbReference type="SAM" id="Phobius"/>
    </source>
</evidence>
<feature type="region of interest" description="Disordered" evidence="6">
    <location>
        <begin position="13"/>
        <end position="46"/>
    </location>
</feature>
<feature type="transmembrane region" description="Helical" evidence="7">
    <location>
        <begin position="63"/>
        <end position="81"/>
    </location>
</feature>
<feature type="domain" description="GtrA/DPMS transmembrane" evidence="8">
    <location>
        <begin position="62"/>
        <end position="175"/>
    </location>
</feature>
<keyword evidence="4 7" id="KW-1133">Transmembrane helix</keyword>
<gene>
    <name evidence="9" type="ORF">E3O32_13860</name>
</gene>
<reference evidence="9 10" key="1">
    <citation type="submission" date="2019-03" db="EMBL/GenBank/DDBJ databases">
        <title>Genomics of glacier-inhabiting Cryobacterium strains.</title>
        <authorList>
            <person name="Liu Q."/>
            <person name="Xin Y.-H."/>
        </authorList>
    </citation>
    <scope>NUCLEOTIDE SEQUENCE [LARGE SCALE GENOMIC DNA]</scope>
    <source>
        <strain evidence="9 10">RHLT2-21</strain>
    </source>
</reference>
<dbReference type="PANTHER" id="PTHR38459:SF1">
    <property type="entry name" value="PROPHAGE BACTOPRENOL-LINKED GLUCOSE TRANSLOCASE HOMOLOG"/>
    <property type="match status" value="1"/>
</dbReference>
<dbReference type="PANTHER" id="PTHR38459">
    <property type="entry name" value="PROPHAGE BACTOPRENOL-LINKED GLUCOSE TRANSLOCASE HOMOLOG"/>
    <property type="match status" value="1"/>
</dbReference>
<proteinExistence type="inferred from homology"/>
<keyword evidence="3 7" id="KW-0812">Transmembrane</keyword>
<protein>
    <submittedName>
        <fullName evidence="9">GtrA family protein</fullName>
    </submittedName>
</protein>
<feature type="transmembrane region" description="Helical" evidence="7">
    <location>
        <begin position="123"/>
        <end position="144"/>
    </location>
</feature>
<dbReference type="Pfam" id="PF04138">
    <property type="entry name" value="GtrA_DPMS_TM"/>
    <property type="match status" value="1"/>
</dbReference>
<organism evidence="9 10">
    <name type="scientific">Cryobacterium mannosilyticum</name>
    <dbReference type="NCBI Taxonomy" id="1259190"/>
    <lineage>
        <taxon>Bacteria</taxon>
        <taxon>Bacillati</taxon>
        <taxon>Actinomycetota</taxon>
        <taxon>Actinomycetes</taxon>
        <taxon>Micrococcales</taxon>
        <taxon>Microbacteriaceae</taxon>
        <taxon>Cryobacterium</taxon>
    </lineage>
</organism>
<comment type="caution">
    <text evidence="9">The sequence shown here is derived from an EMBL/GenBank/DDBJ whole genome shotgun (WGS) entry which is preliminary data.</text>
</comment>